<dbReference type="InterPro" id="IPR000873">
    <property type="entry name" value="AMP-dep_synth/lig_dom"/>
</dbReference>
<dbReference type="InterPro" id="IPR036736">
    <property type="entry name" value="ACP-like_sf"/>
</dbReference>
<dbReference type="InterPro" id="IPR045851">
    <property type="entry name" value="AMP-bd_C_sf"/>
</dbReference>
<dbReference type="PROSITE" id="PS00455">
    <property type="entry name" value="AMP_BINDING"/>
    <property type="match status" value="1"/>
</dbReference>
<dbReference type="EMBL" id="BMRG01000016">
    <property type="protein sequence ID" value="GGP76110.1"/>
    <property type="molecule type" value="Genomic_DNA"/>
</dbReference>
<dbReference type="GO" id="GO:0044550">
    <property type="term" value="P:secondary metabolite biosynthetic process"/>
    <property type="evidence" value="ECO:0007669"/>
    <property type="project" value="TreeGrafter"/>
</dbReference>
<proteinExistence type="predicted"/>
<sequence length="801" mass="86211">MTLDLPRDRRAQPVRLTGFELPAAPGSGTGLLVALMAVVQSRYGTSWETWGVEDGRTVRYETDPSLPGATFAALAQQPPRTWPGEPGDDPRPWIAVLPERSESVPAALGGTMWAVSHCGAELRVWYDQATLAEPTARRMAEHLALLLGIAAETPDAAVQSCELLTAAERDLLRSWNPPKPDYPKATLHQLFREQAARSPERPALRFGDTELTYRELDELSEVVAHRVRPSLTGTGGLVVLSGERSLELFTSILGVLKAGAGFVYLDPALPAPRAEALLRLTAPDATLRTSSGHPLTDRPDAIAVERILAEATGPVPPLDEIAHDGSTAYVIFTSGTTGEPKGVVRPHRLHTSRIHLEQRMYGMGQADRHLLKSPISFREFLWPLASGGTAVIAQPGLDRDDRYLADLIDREGITTVSFVPSMLRLLVEQPAFRSASALRHVFVGGEPLAADLEARIRECGYQVHNTYTLTEADYVCHRRGPVEGPVGSDVRTVVGRALDMHVYLCDPAGHLVPPGAVGEIRTGGPGLADGYLGRPDLTAERFVPNTVDPDGPPVLFRTGDLARHRADGQLEYVGRADAQVKVRGQRVEPAEVEIVLRTHPAVANAAVTGVADPDQGALLVAYVVPRGSEPSAGELREFVRQRLPEFMVPSYIAFVPALPLQPSGKVDRAKLNAPARTRPDTGVPFEPPATPAEQRLAGLVAGVLGLDEVGMDDDFFALGGDSLRLMLLRGAVESATGAQIDLAEVLAAATPRGLVQLVHGDPTAADARPEHSPDRRSALLRRRTELGRRRTGVTSGGEGDR</sequence>
<dbReference type="InterPro" id="IPR020806">
    <property type="entry name" value="PKS_PP-bd"/>
</dbReference>
<gene>
    <name evidence="5" type="ORF">GCM10010185_57200</name>
</gene>
<dbReference type="InterPro" id="IPR042099">
    <property type="entry name" value="ANL_N_sf"/>
</dbReference>
<dbReference type="InterPro" id="IPR029058">
    <property type="entry name" value="AB_hydrolase_fold"/>
</dbReference>
<name>A0A918AS59_9PSEU</name>
<reference evidence="5" key="2">
    <citation type="submission" date="2020-09" db="EMBL/GenBank/DDBJ databases">
        <authorList>
            <person name="Sun Q."/>
            <person name="Ohkuma M."/>
        </authorList>
    </citation>
    <scope>NUCLEOTIDE SEQUENCE</scope>
    <source>
        <strain evidence="5">JCM 3313</strain>
    </source>
</reference>
<dbReference type="GO" id="GO:0005737">
    <property type="term" value="C:cytoplasm"/>
    <property type="evidence" value="ECO:0007669"/>
    <property type="project" value="TreeGrafter"/>
</dbReference>
<evidence type="ECO:0000259" key="4">
    <source>
        <dbReference type="PROSITE" id="PS50075"/>
    </source>
</evidence>
<keyword evidence="6" id="KW-1185">Reference proteome</keyword>
<dbReference type="InterPro" id="IPR006162">
    <property type="entry name" value="Ppantetheine_attach_site"/>
</dbReference>
<evidence type="ECO:0000313" key="6">
    <source>
        <dbReference type="Proteomes" id="UP000639606"/>
    </source>
</evidence>
<evidence type="ECO:0000256" key="2">
    <source>
        <dbReference type="ARBA" id="ARBA00022553"/>
    </source>
</evidence>
<dbReference type="SUPFAM" id="SSF56801">
    <property type="entry name" value="Acetyl-CoA synthetase-like"/>
    <property type="match status" value="1"/>
</dbReference>
<dbReference type="InterPro" id="IPR020845">
    <property type="entry name" value="AMP-binding_CS"/>
</dbReference>
<accession>A0A918AS59</accession>
<keyword evidence="1" id="KW-0596">Phosphopantetheine</keyword>
<dbReference type="Gene3D" id="3.30.559.30">
    <property type="entry name" value="Nonribosomal peptide synthetase, condensation domain"/>
    <property type="match status" value="1"/>
</dbReference>
<evidence type="ECO:0000256" key="3">
    <source>
        <dbReference type="SAM" id="MobiDB-lite"/>
    </source>
</evidence>
<dbReference type="InterPro" id="IPR009081">
    <property type="entry name" value="PP-bd_ACP"/>
</dbReference>
<dbReference type="Gene3D" id="3.40.50.12780">
    <property type="entry name" value="N-terminal domain of ligase-like"/>
    <property type="match status" value="1"/>
</dbReference>
<dbReference type="CDD" id="cd05930">
    <property type="entry name" value="A_NRPS"/>
    <property type="match status" value="1"/>
</dbReference>
<dbReference type="NCBIfam" id="TIGR01733">
    <property type="entry name" value="AA-adenyl-dom"/>
    <property type="match status" value="1"/>
</dbReference>
<comment type="caution">
    <text evidence="5">The sequence shown here is derived from an EMBL/GenBank/DDBJ whole genome shotgun (WGS) entry which is preliminary data.</text>
</comment>
<dbReference type="RefSeq" id="WP_189226429.1">
    <property type="nucleotide sequence ID" value="NZ_BMRG01000016.1"/>
</dbReference>
<dbReference type="InterPro" id="IPR025110">
    <property type="entry name" value="AMP-bd_C"/>
</dbReference>
<dbReference type="AlphaFoldDB" id="A0A918AS59"/>
<dbReference type="PANTHER" id="PTHR45527">
    <property type="entry name" value="NONRIBOSOMAL PEPTIDE SYNTHETASE"/>
    <property type="match status" value="1"/>
</dbReference>
<evidence type="ECO:0000313" key="5">
    <source>
        <dbReference type="EMBL" id="GGP76110.1"/>
    </source>
</evidence>
<organism evidence="5 6">
    <name type="scientific">Saccharothrix coeruleofusca</name>
    <dbReference type="NCBI Taxonomy" id="33919"/>
    <lineage>
        <taxon>Bacteria</taxon>
        <taxon>Bacillati</taxon>
        <taxon>Actinomycetota</taxon>
        <taxon>Actinomycetes</taxon>
        <taxon>Pseudonocardiales</taxon>
        <taxon>Pseudonocardiaceae</taxon>
        <taxon>Saccharothrix</taxon>
    </lineage>
</organism>
<dbReference type="PANTHER" id="PTHR45527:SF1">
    <property type="entry name" value="FATTY ACID SYNTHASE"/>
    <property type="match status" value="1"/>
</dbReference>
<dbReference type="PROSITE" id="PS50075">
    <property type="entry name" value="CARRIER"/>
    <property type="match status" value="1"/>
</dbReference>
<dbReference type="SUPFAM" id="SSF47336">
    <property type="entry name" value="ACP-like"/>
    <property type="match status" value="1"/>
</dbReference>
<dbReference type="Pfam" id="PF00501">
    <property type="entry name" value="AMP-binding"/>
    <property type="match status" value="1"/>
</dbReference>
<dbReference type="GO" id="GO:0043041">
    <property type="term" value="P:amino acid activation for nonribosomal peptide biosynthetic process"/>
    <property type="evidence" value="ECO:0007669"/>
    <property type="project" value="TreeGrafter"/>
</dbReference>
<reference evidence="5" key="1">
    <citation type="journal article" date="2014" name="Int. J. Syst. Evol. Microbiol.">
        <title>Complete genome sequence of Corynebacterium casei LMG S-19264T (=DSM 44701T), isolated from a smear-ripened cheese.</title>
        <authorList>
            <consortium name="US DOE Joint Genome Institute (JGI-PGF)"/>
            <person name="Walter F."/>
            <person name="Albersmeier A."/>
            <person name="Kalinowski J."/>
            <person name="Ruckert C."/>
        </authorList>
    </citation>
    <scope>NUCLEOTIDE SEQUENCE</scope>
    <source>
        <strain evidence="5">JCM 3313</strain>
    </source>
</reference>
<evidence type="ECO:0000256" key="1">
    <source>
        <dbReference type="ARBA" id="ARBA00022450"/>
    </source>
</evidence>
<feature type="region of interest" description="Disordered" evidence="3">
    <location>
        <begin position="760"/>
        <end position="801"/>
    </location>
</feature>
<dbReference type="Gene3D" id="3.30.300.30">
    <property type="match status" value="1"/>
</dbReference>
<feature type="domain" description="Carrier" evidence="4">
    <location>
        <begin position="687"/>
        <end position="762"/>
    </location>
</feature>
<dbReference type="Gene3D" id="3.40.50.1820">
    <property type="entry name" value="alpha/beta hydrolase"/>
    <property type="match status" value="1"/>
</dbReference>
<protein>
    <recommendedName>
        <fullName evidence="4">Carrier domain-containing protein</fullName>
    </recommendedName>
</protein>
<dbReference type="Pfam" id="PF13193">
    <property type="entry name" value="AMP-binding_C"/>
    <property type="match status" value="1"/>
</dbReference>
<dbReference type="GO" id="GO:0031177">
    <property type="term" value="F:phosphopantetheine binding"/>
    <property type="evidence" value="ECO:0007669"/>
    <property type="project" value="InterPro"/>
</dbReference>
<dbReference type="Proteomes" id="UP000639606">
    <property type="component" value="Unassembled WGS sequence"/>
</dbReference>
<feature type="compositionally biased region" description="Basic and acidic residues" evidence="3">
    <location>
        <begin position="767"/>
        <end position="788"/>
    </location>
</feature>
<keyword evidence="2" id="KW-0597">Phosphoprotein</keyword>
<dbReference type="Pfam" id="PF00550">
    <property type="entry name" value="PP-binding"/>
    <property type="match status" value="1"/>
</dbReference>
<dbReference type="InterPro" id="IPR010071">
    <property type="entry name" value="AA_adenyl_dom"/>
</dbReference>
<dbReference type="PROSITE" id="PS00012">
    <property type="entry name" value="PHOSPHOPANTETHEINE"/>
    <property type="match status" value="1"/>
</dbReference>
<dbReference type="SMART" id="SM00823">
    <property type="entry name" value="PKS_PP"/>
    <property type="match status" value="1"/>
</dbReference>